<comment type="cofactor">
    <cofactor evidence="1">
        <name>Mg(2+)</name>
        <dbReference type="ChEBI" id="CHEBI:18420"/>
    </cofactor>
</comment>
<dbReference type="PANTHER" id="PTHR47642">
    <property type="entry name" value="ATP-DEPENDENT DNA HELICASE"/>
    <property type="match status" value="1"/>
</dbReference>
<keyword evidence="1" id="KW-0347">Helicase</keyword>
<evidence type="ECO:0000259" key="2">
    <source>
        <dbReference type="Pfam" id="PF05970"/>
    </source>
</evidence>
<organism evidence="3 4">
    <name type="scientific">Tetrapyrgos nigripes</name>
    <dbReference type="NCBI Taxonomy" id="182062"/>
    <lineage>
        <taxon>Eukaryota</taxon>
        <taxon>Fungi</taxon>
        <taxon>Dikarya</taxon>
        <taxon>Basidiomycota</taxon>
        <taxon>Agaricomycotina</taxon>
        <taxon>Agaricomycetes</taxon>
        <taxon>Agaricomycetidae</taxon>
        <taxon>Agaricales</taxon>
        <taxon>Marasmiineae</taxon>
        <taxon>Marasmiaceae</taxon>
        <taxon>Tetrapyrgos</taxon>
    </lineage>
</organism>
<accession>A0A8H5FPF2</accession>
<dbReference type="GO" id="GO:0005524">
    <property type="term" value="F:ATP binding"/>
    <property type="evidence" value="ECO:0007669"/>
    <property type="project" value="UniProtKB-KW"/>
</dbReference>
<protein>
    <recommendedName>
        <fullName evidence="1">ATP-dependent DNA helicase</fullName>
        <ecNumber evidence="1">5.6.2.3</ecNumber>
    </recommendedName>
</protein>
<keyword evidence="1" id="KW-0378">Hydrolase</keyword>
<evidence type="ECO:0000256" key="1">
    <source>
        <dbReference type="RuleBase" id="RU363044"/>
    </source>
</evidence>
<dbReference type="InterPro" id="IPR010285">
    <property type="entry name" value="DNA_helicase_pif1-like_DEAD"/>
</dbReference>
<comment type="similarity">
    <text evidence="1">Belongs to the helicase family.</text>
</comment>
<dbReference type="GO" id="GO:0043139">
    <property type="term" value="F:5'-3' DNA helicase activity"/>
    <property type="evidence" value="ECO:0007669"/>
    <property type="project" value="UniProtKB-EC"/>
</dbReference>
<feature type="domain" description="DNA helicase Pif1-like DEAD-box helicase" evidence="2">
    <location>
        <begin position="29"/>
        <end position="135"/>
    </location>
</feature>
<sequence>MLSVRYMKGNQTCYKDHICNCHLTTLSIPASNGTITPLTGSRLTWVQQMWKGVHFGIIDEKSMVGQRMFTKVDACLHQMWPQGASAIFGGFHLSIVSDFTQLPPVKDQPLFSSPQQDTALGQLSIVQFHKVYRQQGNDPLQVQFWQLLKNVSTVGFQLSDLEFLQTHYKPNLSPQQQEDFSDAVSLFTTTEVIDYANISQLATLNQPCAWITCKNDG</sequence>
<keyword evidence="1" id="KW-0234">DNA repair</keyword>
<dbReference type="GO" id="GO:0000723">
    <property type="term" value="P:telomere maintenance"/>
    <property type="evidence" value="ECO:0007669"/>
    <property type="project" value="InterPro"/>
</dbReference>
<dbReference type="OrthoDB" id="432234at2759"/>
<keyword evidence="4" id="KW-1185">Reference proteome</keyword>
<dbReference type="EMBL" id="JAACJM010000119">
    <property type="protein sequence ID" value="KAF5344725.1"/>
    <property type="molecule type" value="Genomic_DNA"/>
</dbReference>
<dbReference type="AlphaFoldDB" id="A0A8H5FPF2"/>
<keyword evidence="1" id="KW-0547">Nucleotide-binding</keyword>
<dbReference type="GO" id="GO:0006281">
    <property type="term" value="P:DNA repair"/>
    <property type="evidence" value="ECO:0007669"/>
    <property type="project" value="UniProtKB-KW"/>
</dbReference>
<gene>
    <name evidence="3" type="ORF">D9758_015304</name>
</gene>
<dbReference type="GO" id="GO:0016787">
    <property type="term" value="F:hydrolase activity"/>
    <property type="evidence" value="ECO:0007669"/>
    <property type="project" value="UniProtKB-KW"/>
</dbReference>
<dbReference type="Gene3D" id="3.40.50.300">
    <property type="entry name" value="P-loop containing nucleotide triphosphate hydrolases"/>
    <property type="match status" value="1"/>
</dbReference>
<evidence type="ECO:0000313" key="4">
    <source>
        <dbReference type="Proteomes" id="UP000559256"/>
    </source>
</evidence>
<keyword evidence="1" id="KW-0233">DNA recombination</keyword>
<evidence type="ECO:0000313" key="3">
    <source>
        <dbReference type="EMBL" id="KAF5344725.1"/>
    </source>
</evidence>
<dbReference type="InterPro" id="IPR027417">
    <property type="entry name" value="P-loop_NTPase"/>
</dbReference>
<name>A0A8H5FPF2_9AGAR</name>
<keyword evidence="1" id="KW-0067">ATP-binding</keyword>
<comment type="caution">
    <text evidence="3">The sequence shown here is derived from an EMBL/GenBank/DDBJ whole genome shotgun (WGS) entry which is preliminary data.</text>
</comment>
<reference evidence="3 4" key="1">
    <citation type="journal article" date="2020" name="ISME J.">
        <title>Uncovering the hidden diversity of litter-decomposition mechanisms in mushroom-forming fungi.</title>
        <authorList>
            <person name="Floudas D."/>
            <person name="Bentzer J."/>
            <person name="Ahren D."/>
            <person name="Johansson T."/>
            <person name="Persson P."/>
            <person name="Tunlid A."/>
        </authorList>
    </citation>
    <scope>NUCLEOTIDE SEQUENCE [LARGE SCALE GENOMIC DNA]</scope>
    <source>
        <strain evidence="3 4">CBS 291.85</strain>
    </source>
</reference>
<dbReference type="Proteomes" id="UP000559256">
    <property type="component" value="Unassembled WGS sequence"/>
</dbReference>
<dbReference type="EC" id="5.6.2.3" evidence="1"/>
<comment type="catalytic activity">
    <reaction evidence="1">
        <text>ATP + H2O = ADP + phosphate + H(+)</text>
        <dbReference type="Rhea" id="RHEA:13065"/>
        <dbReference type="ChEBI" id="CHEBI:15377"/>
        <dbReference type="ChEBI" id="CHEBI:15378"/>
        <dbReference type="ChEBI" id="CHEBI:30616"/>
        <dbReference type="ChEBI" id="CHEBI:43474"/>
        <dbReference type="ChEBI" id="CHEBI:456216"/>
        <dbReference type="EC" id="5.6.2.3"/>
    </reaction>
</comment>
<keyword evidence="1" id="KW-0227">DNA damage</keyword>
<dbReference type="Pfam" id="PF05970">
    <property type="entry name" value="PIF1"/>
    <property type="match status" value="1"/>
</dbReference>
<dbReference type="InterPro" id="IPR051055">
    <property type="entry name" value="PIF1_helicase"/>
</dbReference>
<dbReference type="GO" id="GO:0006310">
    <property type="term" value="P:DNA recombination"/>
    <property type="evidence" value="ECO:0007669"/>
    <property type="project" value="UniProtKB-KW"/>
</dbReference>
<proteinExistence type="inferred from homology"/>